<proteinExistence type="predicted"/>
<dbReference type="GO" id="GO:0003677">
    <property type="term" value="F:DNA binding"/>
    <property type="evidence" value="ECO:0007669"/>
    <property type="project" value="InterPro"/>
</dbReference>
<name>A0A0J9BHU9_9FIRM</name>
<dbReference type="PROSITE" id="PS50943">
    <property type="entry name" value="HTH_CROC1"/>
    <property type="match status" value="1"/>
</dbReference>
<evidence type="ECO:0000259" key="1">
    <source>
        <dbReference type="PROSITE" id="PS50943"/>
    </source>
</evidence>
<dbReference type="PATRIC" id="fig|742734.4.peg.5661"/>
<dbReference type="EMBL" id="ADLK01000049">
    <property type="protein sequence ID" value="KMW12568.1"/>
    <property type="molecule type" value="Genomic_DNA"/>
</dbReference>
<dbReference type="RefSeq" id="WP_048931134.1">
    <property type="nucleotide sequence ID" value="NZ_KQ235886.1"/>
</dbReference>
<comment type="caution">
    <text evidence="2">The sequence shown here is derived from an EMBL/GenBank/DDBJ whole genome shotgun (WGS) entry which is preliminary data.</text>
</comment>
<dbReference type="Proteomes" id="UP000037392">
    <property type="component" value="Unassembled WGS sequence"/>
</dbReference>
<dbReference type="SUPFAM" id="SSF47413">
    <property type="entry name" value="lambda repressor-like DNA-binding domains"/>
    <property type="match status" value="1"/>
</dbReference>
<evidence type="ECO:0000313" key="3">
    <source>
        <dbReference type="Proteomes" id="UP000037392"/>
    </source>
</evidence>
<dbReference type="CDD" id="cd00093">
    <property type="entry name" value="HTH_XRE"/>
    <property type="match status" value="1"/>
</dbReference>
<sequence>MKSKLLKKESFIENLSKITKGMKQKEIASIMGCTEGTMSKYLNPDKKDFPPVDKLYNLSQHFNVSIDWLIGVEKKEEPEQKLSARAICEMLISIYNSVPFDFEEIQKTEDCADYFDGNYGTIEIKESQNTYHSLYFSNWGTINDFPFMDTNYHPKAATINLFLSRFIKIRDMSKEGNLNDEMFSRLLESYLNDVAN</sequence>
<dbReference type="InterPro" id="IPR010982">
    <property type="entry name" value="Lambda_DNA-bd_dom_sf"/>
</dbReference>
<feature type="domain" description="HTH cro/C1-type" evidence="1">
    <location>
        <begin position="20"/>
        <end position="69"/>
    </location>
</feature>
<organism evidence="2 3">
    <name type="scientific">[Clostridium] citroniae WAL-19142</name>
    <dbReference type="NCBI Taxonomy" id="742734"/>
    <lineage>
        <taxon>Bacteria</taxon>
        <taxon>Bacillati</taxon>
        <taxon>Bacillota</taxon>
        <taxon>Clostridia</taxon>
        <taxon>Lachnospirales</taxon>
        <taxon>Lachnospiraceae</taxon>
        <taxon>Enterocloster</taxon>
    </lineage>
</organism>
<dbReference type="Gene3D" id="1.10.260.40">
    <property type="entry name" value="lambda repressor-like DNA-binding domains"/>
    <property type="match status" value="1"/>
</dbReference>
<dbReference type="InterPro" id="IPR001387">
    <property type="entry name" value="Cro/C1-type_HTH"/>
</dbReference>
<evidence type="ECO:0000313" key="2">
    <source>
        <dbReference type="EMBL" id="KMW12568.1"/>
    </source>
</evidence>
<accession>A0A0J9BHU9</accession>
<dbReference type="OrthoDB" id="9811208at2"/>
<protein>
    <recommendedName>
        <fullName evidence="1">HTH cro/C1-type domain-containing protein</fullName>
    </recommendedName>
</protein>
<dbReference type="AlphaFoldDB" id="A0A0J9BHU9"/>
<dbReference type="GeneID" id="93165848"/>
<reference evidence="2 3" key="1">
    <citation type="submission" date="2011-04" db="EMBL/GenBank/DDBJ databases">
        <title>The Genome Sequence of Clostridium citroniae WAL-19142.</title>
        <authorList>
            <consortium name="The Broad Institute Genome Sequencing Platform"/>
            <person name="Earl A."/>
            <person name="Ward D."/>
            <person name="Feldgarden M."/>
            <person name="Gevers D."/>
            <person name="Warren Y.A."/>
            <person name="Tyrrell K.L."/>
            <person name="Citron D.M."/>
            <person name="Goldstein E.J."/>
            <person name="Daigneault M."/>
            <person name="Allen-Vercoe E."/>
            <person name="Young S.K."/>
            <person name="Zeng Q."/>
            <person name="Gargeya S."/>
            <person name="Fitzgerald M."/>
            <person name="Haas B."/>
            <person name="Abouelleil A."/>
            <person name="Alvarado L."/>
            <person name="Arachchi H.M."/>
            <person name="Berlin A."/>
            <person name="Brown A."/>
            <person name="Chapman S.B."/>
            <person name="Chen Z."/>
            <person name="Dunbar C."/>
            <person name="Freedman E."/>
            <person name="Gearin G."/>
            <person name="Gellesch M."/>
            <person name="Goldberg J."/>
            <person name="Griggs A."/>
            <person name="Gujja S."/>
            <person name="Heilman E.R."/>
            <person name="Heiman D."/>
            <person name="Howarth C."/>
            <person name="Larson L."/>
            <person name="Lui A."/>
            <person name="MacDonald P.J."/>
            <person name="Mehta T."/>
            <person name="Montmayeur A."/>
            <person name="Murphy C."/>
            <person name="Neiman D."/>
            <person name="Pearson M."/>
            <person name="Priest M."/>
            <person name="Roberts A."/>
            <person name="Saif S."/>
            <person name="Shea T."/>
            <person name="Shenoy N."/>
            <person name="Sisk P."/>
            <person name="Stolte C."/>
            <person name="Sykes S."/>
            <person name="White J."/>
            <person name="Yandava C."/>
            <person name="Wortman J."/>
            <person name="Nusbaum C."/>
            <person name="Birren B."/>
        </authorList>
    </citation>
    <scope>NUCLEOTIDE SEQUENCE [LARGE SCALE GENOMIC DNA]</scope>
    <source>
        <strain evidence="2 3">WAL-19142</strain>
    </source>
</reference>
<gene>
    <name evidence="2" type="ORF">HMPREF9470_05293</name>
</gene>